<protein>
    <submittedName>
        <fullName evidence="3">Uncharacterized protein</fullName>
    </submittedName>
</protein>
<reference evidence="3 4" key="1">
    <citation type="journal article" date="2024" name="Microbiol. Resour. Announc.">
        <title>Genome annotations for the ascomycete fungi Trichoderma harzianum, Trichoderma aggressivum, and Purpureocillium lilacinum.</title>
        <authorList>
            <person name="Beijen E.P.W."/>
            <person name="Ohm R.A."/>
        </authorList>
    </citation>
    <scope>NUCLEOTIDE SEQUENCE [LARGE SCALE GENOMIC DNA]</scope>
    <source>
        <strain evidence="3 4">CBS 150709</strain>
    </source>
</reference>
<keyword evidence="2" id="KW-0812">Transmembrane</keyword>
<feature type="transmembrane region" description="Helical" evidence="2">
    <location>
        <begin position="345"/>
        <end position="366"/>
    </location>
</feature>
<evidence type="ECO:0000256" key="2">
    <source>
        <dbReference type="SAM" id="Phobius"/>
    </source>
</evidence>
<keyword evidence="4" id="KW-1185">Reference proteome</keyword>
<organism evidence="3 4">
    <name type="scientific">Purpureocillium lilacinum</name>
    <name type="common">Paecilomyces lilacinus</name>
    <dbReference type="NCBI Taxonomy" id="33203"/>
    <lineage>
        <taxon>Eukaryota</taxon>
        <taxon>Fungi</taxon>
        <taxon>Dikarya</taxon>
        <taxon>Ascomycota</taxon>
        <taxon>Pezizomycotina</taxon>
        <taxon>Sordariomycetes</taxon>
        <taxon>Hypocreomycetidae</taxon>
        <taxon>Hypocreales</taxon>
        <taxon>Ophiocordycipitaceae</taxon>
        <taxon>Purpureocillium</taxon>
    </lineage>
</organism>
<evidence type="ECO:0000313" key="3">
    <source>
        <dbReference type="EMBL" id="KAK4087819.1"/>
    </source>
</evidence>
<sequence length="403" mass="41409">MPVVRSSPRDGQPRLSGRLRPSRRFEPFQQNEVRARIYRARKAAKAATRTPSLGPALAAAATTSCNGGAEGLGAVGVVVVMKLKLEGPVAAVVEGSDTDASDVSVVQSDSQVSEAPAVLLVQDVGPVSVGWTVSGPWVVRVTRLCDISVASLVGVADPESSDGSVGQPAESQVFEVSVTPLVEGSEVSVDVADCIVVEISGETVGSVVNDTVSDEDDSDVVVDVACEQPRGSQVLDVSAALSVEVAGSEVVGVSVDGVDSEAVEVFVIEVSVDEAVEASVVETVEASVVEAVEVSADEASSVVSVALLVLVDGEVGDSIELVSAVVVDGTELVVVLVTTQGMGTIVVIVIVFVVVIVVVVVAVAAVDDVVVEEVVAVTVRHVLEASSSMDFRRERSNLSHTNF</sequence>
<keyword evidence="2" id="KW-0472">Membrane</keyword>
<accession>A0ABR0BUR2</accession>
<gene>
    <name evidence="3" type="ORF">Purlil1_7876</name>
</gene>
<comment type="caution">
    <text evidence="3">The sequence shown here is derived from an EMBL/GenBank/DDBJ whole genome shotgun (WGS) entry which is preliminary data.</text>
</comment>
<dbReference type="Proteomes" id="UP001287286">
    <property type="component" value="Unassembled WGS sequence"/>
</dbReference>
<evidence type="ECO:0000313" key="4">
    <source>
        <dbReference type="Proteomes" id="UP001287286"/>
    </source>
</evidence>
<name>A0ABR0BUR2_PURLI</name>
<evidence type="ECO:0000256" key="1">
    <source>
        <dbReference type="SAM" id="MobiDB-lite"/>
    </source>
</evidence>
<feature type="region of interest" description="Disordered" evidence="1">
    <location>
        <begin position="1"/>
        <end position="26"/>
    </location>
</feature>
<proteinExistence type="predicted"/>
<dbReference type="EMBL" id="JAWRVI010000029">
    <property type="protein sequence ID" value="KAK4087819.1"/>
    <property type="molecule type" value="Genomic_DNA"/>
</dbReference>
<keyword evidence="2" id="KW-1133">Transmembrane helix</keyword>